<evidence type="ECO:0000256" key="2">
    <source>
        <dbReference type="ARBA" id="ARBA00022645"/>
    </source>
</evidence>
<evidence type="ECO:0000259" key="7">
    <source>
        <dbReference type="Pfam" id="PF17676"/>
    </source>
</evidence>
<reference evidence="8 9" key="1">
    <citation type="submission" date="2024-09" db="EMBL/GenBank/DDBJ databases">
        <authorList>
            <person name="Sun Q."/>
            <person name="Mori K."/>
        </authorList>
    </citation>
    <scope>NUCLEOTIDE SEQUENCE [LARGE SCALE GENOMIC DNA]</scope>
    <source>
        <strain evidence="8 9">TBRC 1432</strain>
    </source>
</reference>
<comment type="similarity">
    <text evidence="1">Belongs to the peptidase S66 family.</text>
</comment>
<dbReference type="InterPro" id="IPR003507">
    <property type="entry name" value="S66_fam"/>
</dbReference>
<dbReference type="Proteomes" id="UP001589810">
    <property type="component" value="Unassembled WGS sequence"/>
</dbReference>
<protein>
    <submittedName>
        <fullName evidence="8">LD-carboxypeptidase</fullName>
    </submittedName>
</protein>
<dbReference type="Pfam" id="PF02016">
    <property type="entry name" value="Peptidase_S66"/>
    <property type="match status" value="1"/>
</dbReference>
<keyword evidence="4" id="KW-0378">Hydrolase</keyword>
<dbReference type="SUPFAM" id="SSF141986">
    <property type="entry name" value="LD-carboxypeptidase A C-terminal domain-like"/>
    <property type="match status" value="1"/>
</dbReference>
<dbReference type="EMBL" id="JBHLUD010000004">
    <property type="protein sequence ID" value="MFC0542582.1"/>
    <property type="molecule type" value="Genomic_DNA"/>
</dbReference>
<dbReference type="InterPro" id="IPR027478">
    <property type="entry name" value="LdcA_N"/>
</dbReference>
<dbReference type="InterPro" id="IPR040449">
    <property type="entry name" value="Peptidase_S66_N"/>
</dbReference>
<proteinExistence type="inferred from homology"/>
<evidence type="ECO:0000256" key="1">
    <source>
        <dbReference type="ARBA" id="ARBA00010233"/>
    </source>
</evidence>
<dbReference type="RefSeq" id="WP_273941000.1">
    <property type="nucleotide sequence ID" value="NZ_CP097263.1"/>
</dbReference>
<evidence type="ECO:0000256" key="3">
    <source>
        <dbReference type="ARBA" id="ARBA00022670"/>
    </source>
</evidence>
<dbReference type="PIRSF" id="PIRSF028757">
    <property type="entry name" value="LD-carboxypeptidase"/>
    <property type="match status" value="1"/>
</dbReference>
<evidence type="ECO:0000313" key="9">
    <source>
        <dbReference type="Proteomes" id="UP001589810"/>
    </source>
</evidence>
<dbReference type="SUPFAM" id="SSF52317">
    <property type="entry name" value="Class I glutamine amidotransferase-like"/>
    <property type="match status" value="1"/>
</dbReference>
<dbReference type="PANTHER" id="PTHR30237:SF2">
    <property type="entry name" value="MUREIN TETRAPEPTIDE CARBOXYPEPTIDASE"/>
    <property type="match status" value="1"/>
</dbReference>
<keyword evidence="5" id="KW-0720">Serine protease</keyword>
<evidence type="ECO:0000256" key="5">
    <source>
        <dbReference type="ARBA" id="ARBA00022825"/>
    </source>
</evidence>
<evidence type="ECO:0000256" key="4">
    <source>
        <dbReference type="ARBA" id="ARBA00022801"/>
    </source>
</evidence>
<dbReference type="PANTHER" id="PTHR30237">
    <property type="entry name" value="MURAMOYLTETRAPEPTIDE CARBOXYPEPTIDASE"/>
    <property type="match status" value="1"/>
</dbReference>
<dbReference type="Gene3D" id="3.50.30.60">
    <property type="entry name" value="LD-carboxypeptidase A C-terminal domain-like"/>
    <property type="match status" value="1"/>
</dbReference>
<dbReference type="InterPro" id="IPR029062">
    <property type="entry name" value="Class_I_gatase-like"/>
</dbReference>
<keyword evidence="9" id="KW-1185">Reference proteome</keyword>
<comment type="caution">
    <text evidence="8">The sequence shown here is derived from an EMBL/GenBank/DDBJ whole genome shotgun (WGS) entry which is preliminary data.</text>
</comment>
<keyword evidence="2" id="KW-0121">Carboxypeptidase</keyword>
<keyword evidence="3" id="KW-0645">Protease</keyword>
<feature type="domain" description="LD-carboxypeptidase N-terminal" evidence="6">
    <location>
        <begin position="15"/>
        <end position="131"/>
    </location>
</feature>
<gene>
    <name evidence="8" type="ORF">ACFFH7_13885</name>
</gene>
<dbReference type="CDD" id="cd07062">
    <property type="entry name" value="Peptidase_S66_mccF_like"/>
    <property type="match status" value="1"/>
</dbReference>
<dbReference type="InterPro" id="IPR040921">
    <property type="entry name" value="Peptidase_S66C"/>
</dbReference>
<dbReference type="InterPro" id="IPR027461">
    <property type="entry name" value="Carboxypeptidase_A_C_sf"/>
</dbReference>
<evidence type="ECO:0000259" key="6">
    <source>
        <dbReference type="Pfam" id="PF02016"/>
    </source>
</evidence>
<sequence length="339" mass="36618">MVTRLPHQPAPNAAIAVWTPSSPAPALFPRRYRRALAALGREVVVTPSSATNNGISAADPRQLADELHKLLLDDRVGAVLCTTGGYTCSAVLRHIDWELVREAALPIIGYSDVTSMLWATLACAGLVTFHGPMLMSEWGEWGGPWAYTMDALRRALDPAMRPEPLRAPASWTDETLWWDREDTRRRVERTGPWRCLVPGTAEGWLLPGCAQTAAYLFGTSYLPDVDGALLCLEFTGMGPDQVWAHLIQWADSGLLDRVAGLVIGRHSGARAAAGGSTDFDAVVRAVVGDRDLPVLVDVDFGHTEPMVTLPVGSRAVLDATACQLTLLAPATTPTPRRTP</sequence>
<name>A0ABV6MR05_9PSEU</name>
<evidence type="ECO:0000313" key="8">
    <source>
        <dbReference type="EMBL" id="MFC0542582.1"/>
    </source>
</evidence>
<feature type="domain" description="LD-carboxypeptidase C-terminal" evidence="7">
    <location>
        <begin position="202"/>
        <end position="316"/>
    </location>
</feature>
<organism evidence="8 9">
    <name type="scientific">Kutzneria chonburiensis</name>
    <dbReference type="NCBI Taxonomy" id="1483604"/>
    <lineage>
        <taxon>Bacteria</taxon>
        <taxon>Bacillati</taxon>
        <taxon>Actinomycetota</taxon>
        <taxon>Actinomycetes</taxon>
        <taxon>Pseudonocardiales</taxon>
        <taxon>Pseudonocardiaceae</taxon>
        <taxon>Kutzneria</taxon>
    </lineage>
</organism>
<dbReference type="Pfam" id="PF17676">
    <property type="entry name" value="Peptidase_S66C"/>
    <property type="match status" value="1"/>
</dbReference>
<accession>A0ABV6MR05</accession>
<dbReference type="Gene3D" id="3.40.50.10740">
    <property type="entry name" value="Class I glutamine amidotransferase-like"/>
    <property type="match status" value="1"/>
</dbReference>